<keyword evidence="1" id="KW-0175">Coiled coil</keyword>
<comment type="caution">
    <text evidence="2">The sequence shown here is derived from an EMBL/GenBank/DDBJ whole genome shotgun (WGS) entry which is preliminary data.</text>
</comment>
<protein>
    <submittedName>
        <fullName evidence="2">Uncharacterized protein</fullName>
    </submittedName>
</protein>
<dbReference type="EMBL" id="QKNY01000010">
    <property type="protein sequence ID" value="RJX43092.1"/>
    <property type="molecule type" value="Genomic_DNA"/>
</dbReference>
<sequence>MHQIFEERLQNVHSDLLENTRLDVGRNMLKTALIETNLSTDEFSEKPVLEEIFEIDNDLLMVKTINREGEGWLFVDVHDNRLWSIYSLTSSAFFKKSIDDLLKSEGGGLDRLWLPSGHIETIGDMGKYEGVKMSFEAENIFPEEFLNDNESLRFTDLNINGSGRNSRELYDILRQTEEVADYISLTRVQIRRERDGHFVRERVTNDGKFTTRGGDSIRLHLSTVEEIKKRYEKLLNQIETHHRINAIDRDHGARARGGPVVIDFSHPIEDVERFLSYVVNAKDPFRLTGHIRSVGENACKVDAVDGHNGDRLTLEVANEWLRIYLHGDACGNTALRLFSNLQHYYDPAAELVIRNE</sequence>
<accession>A0A3A6PLV7</accession>
<dbReference type="InterPro" id="IPR058966">
    <property type="entry name" value="MJECL33-like"/>
</dbReference>
<reference evidence="2 3" key="1">
    <citation type="submission" date="2018-06" db="EMBL/GenBank/DDBJ databases">
        <title>Halonotius sp. F13-13 a new haloarchaeeon isolated from a solar saltern from Isla Cristina, Huelva, Spain.</title>
        <authorList>
            <person name="Duran-Viseras A."/>
            <person name="Sanchez-Porro C."/>
            <person name="Ventosa A."/>
        </authorList>
    </citation>
    <scope>NUCLEOTIDE SEQUENCE [LARGE SCALE GENOMIC DNA]</scope>
    <source>
        <strain evidence="2 3">F13-13</strain>
    </source>
</reference>
<feature type="coiled-coil region" evidence="1">
    <location>
        <begin position="217"/>
        <end position="244"/>
    </location>
</feature>
<keyword evidence="3" id="KW-1185">Reference proteome</keyword>
<dbReference type="Pfam" id="PF25924">
    <property type="entry name" value="MJECL33"/>
    <property type="match status" value="1"/>
</dbReference>
<proteinExistence type="predicted"/>
<evidence type="ECO:0000313" key="3">
    <source>
        <dbReference type="Proteomes" id="UP000276588"/>
    </source>
</evidence>
<evidence type="ECO:0000256" key="1">
    <source>
        <dbReference type="SAM" id="Coils"/>
    </source>
</evidence>
<evidence type="ECO:0000313" key="2">
    <source>
        <dbReference type="EMBL" id="RJX43092.1"/>
    </source>
</evidence>
<dbReference type="Proteomes" id="UP000276588">
    <property type="component" value="Unassembled WGS sequence"/>
</dbReference>
<gene>
    <name evidence="2" type="ORF">DM826_07240</name>
</gene>
<dbReference type="AlphaFoldDB" id="A0A3A6PLV7"/>
<organism evidence="2 3">
    <name type="scientific">Halonotius aquaticus</name>
    <dbReference type="NCBI Taxonomy" id="2216978"/>
    <lineage>
        <taxon>Archaea</taxon>
        <taxon>Methanobacteriati</taxon>
        <taxon>Methanobacteriota</taxon>
        <taxon>Stenosarchaea group</taxon>
        <taxon>Halobacteria</taxon>
        <taxon>Halobacteriales</taxon>
        <taxon>Haloferacaceae</taxon>
        <taxon>Halonotius</taxon>
    </lineage>
</organism>
<name>A0A3A6PLV7_9EURY</name>